<dbReference type="PANTHER" id="PTHR10464">
    <property type="entry name" value="UREA TRANSPORTER"/>
    <property type="match status" value="1"/>
</dbReference>
<dbReference type="InterPro" id="IPR029020">
    <property type="entry name" value="Ammonium/urea_transptr"/>
</dbReference>
<name>A0ABP8IPT3_9BACT</name>
<feature type="domain" description="M23ase beta-sheet core" evidence="9">
    <location>
        <begin position="398"/>
        <end position="488"/>
    </location>
</feature>
<evidence type="ECO:0000256" key="7">
    <source>
        <dbReference type="SAM" id="MobiDB-lite"/>
    </source>
</evidence>
<feature type="transmembrane region" description="Helical" evidence="8">
    <location>
        <begin position="286"/>
        <end position="304"/>
    </location>
</feature>
<evidence type="ECO:0000256" key="1">
    <source>
        <dbReference type="ARBA" id="ARBA00004651"/>
    </source>
</evidence>
<comment type="similarity">
    <text evidence="2">Belongs to the urea transporter family.</text>
</comment>
<feature type="region of interest" description="Disordered" evidence="7">
    <location>
        <begin position="546"/>
        <end position="565"/>
    </location>
</feature>
<keyword evidence="11" id="KW-1185">Reference proteome</keyword>
<accession>A0ABP8IPT3</accession>
<evidence type="ECO:0000259" key="9">
    <source>
        <dbReference type="Pfam" id="PF01551"/>
    </source>
</evidence>
<evidence type="ECO:0000256" key="5">
    <source>
        <dbReference type="ARBA" id="ARBA00022989"/>
    </source>
</evidence>
<evidence type="ECO:0000256" key="2">
    <source>
        <dbReference type="ARBA" id="ARBA00005914"/>
    </source>
</evidence>
<dbReference type="EMBL" id="BAABGZ010000073">
    <property type="protein sequence ID" value="GAA4365054.1"/>
    <property type="molecule type" value="Genomic_DNA"/>
</dbReference>
<evidence type="ECO:0000313" key="11">
    <source>
        <dbReference type="Proteomes" id="UP001501153"/>
    </source>
</evidence>
<evidence type="ECO:0000256" key="6">
    <source>
        <dbReference type="ARBA" id="ARBA00023136"/>
    </source>
</evidence>
<dbReference type="Gene3D" id="1.10.3430.10">
    <property type="entry name" value="Ammonium transporter AmtB like domains"/>
    <property type="match status" value="1"/>
</dbReference>
<dbReference type="CDD" id="cd12797">
    <property type="entry name" value="M23_peptidase"/>
    <property type="match status" value="1"/>
</dbReference>
<keyword evidence="6 8" id="KW-0472">Membrane</keyword>
<feature type="transmembrane region" description="Helical" evidence="8">
    <location>
        <begin position="111"/>
        <end position="130"/>
    </location>
</feature>
<dbReference type="InterPro" id="IPR004937">
    <property type="entry name" value="Urea_transporter"/>
</dbReference>
<evidence type="ECO:0000256" key="8">
    <source>
        <dbReference type="SAM" id="Phobius"/>
    </source>
</evidence>
<dbReference type="SUPFAM" id="SSF51261">
    <property type="entry name" value="Duplicated hybrid motif"/>
    <property type="match status" value="1"/>
</dbReference>
<proteinExistence type="inferred from homology"/>
<evidence type="ECO:0000256" key="3">
    <source>
        <dbReference type="ARBA" id="ARBA00022475"/>
    </source>
</evidence>
<reference evidence="11" key="1">
    <citation type="journal article" date="2019" name="Int. J. Syst. Evol. Microbiol.">
        <title>The Global Catalogue of Microorganisms (GCM) 10K type strain sequencing project: providing services to taxonomists for standard genome sequencing and annotation.</title>
        <authorList>
            <consortium name="The Broad Institute Genomics Platform"/>
            <consortium name="The Broad Institute Genome Sequencing Center for Infectious Disease"/>
            <person name="Wu L."/>
            <person name="Ma J."/>
        </authorList>
    </citation>
    <scope>NUCLEOTIDE SEQUENCE [LARGE SCALE GENOMIC DNA]</scope>
    <source>
        <strain evidence="11">JCM 17923</strain>
    </source>
</reference>
<feature type="transmembrane region" description="Helical" evidence="8">
    <location>
        <begin position="85"/>
        <end position="105"/>
    </location>
</feature>
<dbReference type="InterPro" id="IPR016047">
    <property type="entry name" value="M23ase_b-sheet_dom"/>
</dbReference>
<protein>
    <recommendedName>
        <fullName evidence="9">M23ase beta-sheet core domain-containing protein</fullName>
    </recommendedName>
</protein>
<evidence type="ECO:0000313" key="10">
    <source>
        <dbReference type="EMBL" id="GAA4365054.1"/>
    </source>
</evidence>
<dbReference type="Proteomes" id="UP001501153">
    <property type="component" value="Unassembled WGS sequence"/>
</dbReference>
<feature type="transmembrane region" description="Helical" evidence="8">
    <location>
        <begin position="259"/>
        <end position="280"/>
    </location>
</feature>
<comment type="caution">
    <text evidence="10">The sequence shown here is derived from an EMBL/GenBank/DDBJ whole genome shotgun (WGS) entry which is preliminary data.</text>
</comment>
<comment type="subcellular location">
    <subcellularLocation>
        <location evidence="1">Cell membrane</location>
        <topology evidence="1">Multi-pass membrane protein</topology>
    </subcellularLocation>
</comment>
<keyword evidence="4 8" id="KW-0812">Transmembrane</keyword>
<keyword evidence="5 8" id="KW-1133">Transmembrane helix</keyword>
<dbReference type="Pfam" id="PF01551">
    <property type="entry name" value="Peptidase_M23"/>
    <property type="match status" value="1"/>
</dbReference>
<dbReference type="RefSeq" id="WP_345237412.1">
    <property type="nucleotide sequence ID" value="NZ_BAABGZ010000073.1"/>
</dbReference>
<feature type="transmembrane region" description="Helical" evidence="8">
    <location>
        <begin position="206"/>
        <end position="226"/>
    </location>
</feature>
<dbReference type="Pfam" id="PF03253">
    <property type="entry name" value="UT"/>
    <property type="match status" value="1"/>
</dbReference>
<gene>
    <name evidence="10" type="ORF">GCM10023185_35050</name>
</gene>
<dbReference type="Gene3D" id="2.70.70.10">
    <property type="entry name" value="Glucose Permease (Domain IIA)"/>
    <property type="match status" value="1"/>
</dbReference>
<keyword evidence="3" id="KW-1003">Cell membrane</keyword>
<organism evidence="10 11">
    <name type="scientific">Hymenobacter saemangeumensis</name>
    <dbReference type="NCBI Taxonomy" id="1084522"/>
    <lineage>
        <taxon>Bacteria</taxon>
        <taxon>Pseudomonadati</taxon>
        <taxon>Bacteroidota</taxon>
        <taxon>Cytophagia</taxon>
        <taxon>Cytophagales</taxon>
        <taxon>Hymenobacteraceae</taxon>
        <taxon>Hymenobacter</taxon>
    </lineage>
</organism>
<evidence type="ECO:0000256" key="4">
    <source>
        <dbReference type="ARBA" id="ARBA00022692"/>
    </source>
</evidence>
<feature type="transmembrane region" description="Helical" evidence="8">
    <location>
        <begin position="175"/>
        <end position="199"/>
    </location>
</feature>
<dbReference type="InterPro" id="IPR011055">
    <property type="entry name" value="Dup_hybrid_motif"/>
</dbReference>
<dbReference type="PANTHER" id="PTHR10464:SF4">
    <property type="entry name" value="UREA TRANSPORTER"/>
    <property type="match status" value="1"/>
</dbReference>
<sequence length="800" mass="86541">MRALLHSYSIIFFSQHRGFATVLLLVTFAHPAAGAAGVLATALALGTARVLGLNREWTDVGAYSFNSLLVGLALSTIYEPSWALGALIGVGSLLALLLSVAMGGWLGGRGLPFLSLPFMAVLWLLLPTAAQLPQLGLSERGIYWLNDLYALGGEPLVTAARWLGEWTWPLLPATYLRALSSVLFLDSVPGGLLVALGLLWHSRIAFSLSLLAFLGAYAFAVLTGTLSAEGGAYNLGANYMMAAIAVGGVFVVPSAMSYALALLSVPVTAVLLGGLSTLLAKAGLPAFSLPFCLSAILFLYVLLLREKPTRGLTLTPFQRYSPEQNLYAFTTDQVRLSHQLYFPLTLPFLGEWHCSQGYADGGPTHRGDWSQALDFVVRDADGCTFRGDGNLLNDFYCYNKPVLAPADGVVEEVVQHIDDNPIGQVNLQQNWGNTIVIRHQPGLYTQLSHLRPHSVPVRPGDPVRRGDVVGYCGSSGRSPEPHLHFQVQATPYIGSRTLAYPLAYYLARKPAAQVSASPPALARSAGLPYAVPEAMPPQTLAWGEVPTAEEEGPAKAEPAAPAAKSRKLPASLKKLVGLARGRWHKPETSQLRHFAVPLLGEALSHPAAHRPLSQALLLPPGYVLHVAAADAAGGGAQTWEVLTDAYNKTYLRCQHSGAVAYFERDEAVFCFTAYYGPETSWLYLLYRAAYRVPLPYLPQAETTDTFPLTVVSSPALKWAQDFVAPFFRFVRPAFSLRWAQGEAGPGSTRALRLHSRATVQYFRREQLLQESELLIQDGALAELRVQLPGRTLHLLCSAAA</sequence>